<dbReference type="OrthoDB" id="43316at2"/>
<keyword evidence="4" id="KW-1185">Reference proteome</keyword>
<feature type="domain" description="WYL" evidence="1">
    <location>
        <begin position="154"/>
        <end position="222"/>
    </location>
</feature>
<proteinExistence type="predicted"/>
<gene>
    <name evidence="3" type="ORF">SAMN05421738_107187</name>
</gene>
<dbReference type="EMBL" id="FOUZ01000007">
    <property type="protein sequence ID" value="SFN17288.1"/>
    <property type="molecule type" value="Genomic_DNA"/>
</dbReference>
<evidence type="ECO:0000259" key="1">
    <source>
        <dbReference type="Pfam" id="PF13280"/>
    </source>
</evidence>
<evidence type="ECO:0000313" key="4">
    <source>
        <dbReference type="Proteomes" id="UP000199149"/>
    </source>
</evidence>
<accession>A0A1I4WTZ3</accession>
<name>A0A1I4WTZ3_9FLAO</name>
<evidence type="ECO:0000259" key="2">
    <source>
        <dbReference type="Pfam" id="PF25583"/>
    </source>
</evidence>
<dbReference type="Proteomes" id="UP000199149">
    <property type="component" value="Unassembled WGS sequence"/>
</dbReference>
<dbReference type="PANTHER" id="PTHR34580">
    <property type="match status" value="1"/>
</dbReference>
<keyword evidence="3" id="KW-0238">DNA-binding</keyword>
<feature type="domain" description="WCX" evidence="2">
    <location>
        <begin position="253"/>
        <end position="324"/>
    </location>
</feature>
<dbReference type="InterPro" id="IPR051534">
    <property type="entry name" value="CBASS_pafABC_assoc_protein"/>
</dbReference>
<dbReference type="STRING" id="684065.SAMN05421738_107187"/>
<reference evidence="4" key="1">
    <citation type="submission" date="2016-10" db="EMBL/GenBank/DDBJ databases">
        <authorList>
            <person name="Varghese N."/>
            <person name="Submissions S."/>
        </authorList>
    </citation>
    <scope>NUCLEOTIDE SEQUENCE [LARGE SCALE GENOMIC DNA]</scope>
    <source>
        <strain evidence="4">XJ109</strain>
    </source>
</reference>
<dbReference type="GO" id="GO:0003677">
    <property type="term" value="F:DNA binding"/>
    <property type="evidence" value="ECO:0007669"/>
    <property type="project" value="UniProtKB-KW"/>
</dbReference>
<dbReference type="PROSITE" id="PS52050">
    <property type="entry name" value="WYL"/>
    <property type="match status" value="1"/>
</dbReference>
<sequence>MAVNKNALIRYKTLDKCFSNPYRKYYINDLIEACNAVLTAHYAVETTVSRRQLFMDIDFMRSDAGYQAPIDSLKDGRKVYYRYEDLNFSILNKPLTQDEQLALENTFELLSRIKGIPGVNALENLETKLIDVQNNSSKMNIISFEENEFLVGLEYLTPLYNYIKNSQVLRITYQSYKSEQEQEFIISPYYLKQYNNRWFLFGWNHYANYIQNLALDRIIEIKIYDEIYKKSELDFDEYFEDIIGVSNDLSKEVEKVKIVLSDNIVPYIKSKPIHGSQKIIDNNLYLQVKLNYELESLILSYGENMRILEPIELIDKLKERVQKMKEFY</sequence>
<organism evidence="3 4">
    <name type="scientific">Algoriella xinjiangensis</name>
    <dbReference type="NCBI Taxonomy" id="684065"/>
    <lineage>
        <taxon>Bacteria</taxon>
        <taxon>Pseudomonadati</taxon>
        <taxon>Bacteroidota</taxon>
        <taxon>Flavobacteriia</taxon>
        <taxon>Flavobacteriales</taxon>
        <taxon>Weeksellaceae</taxon>
        <taxon>Algoriella</taxon>
    </lineage>
</organism>
<evidence type="ECO:0000313" key="3">
    <source>
        <dbReference type="EMBL" id="SFN17288.1"/>
    </source>
</evidence>
<protein>
    <submittedName>
        <fullName evidence="3">Predicted DNA-binding transcriptional regulator YafY, contains an HTH and WYL domains</fullName>
    </submittedName>
</protein>
<dbReference type="AlphaFoldDB" id="A0A1I4WTZ3"/>
<dbReference type="InterPro" id="IPR026881">
    <property type="entry name" value="WYL_dom"/>
</dbReference>
<dbReference type="Pfam" id="PF25583">
    <property type="entry name" value="WCX"/>
    <property type="match status" value="1"/>
</dbReference>
<dbReference type="Pfam" id="PF13280">
    <property type="entry name" value="WYL"/>
    <property type="match status" value="1"/>
</dbReference>
<dbReference type="RefSeq" id="WP_092908235.1">
    <property type="nucleotide sequence ID" value="NZ_FOUZ01000007.1"/>
</dbReference>
<dbReference type="InterPro" id="IPR057727">
    <property type="entry name" value="WCX_dom"/>
</dbReference>
<dbReference type="PANTHER" id="PTHR34580:SF9">
    <property type="entry name" value="SLL5097 PROTEIN"/>
    <property type="match status" value="1"/>
</dbReference>